<proteinExistence type="predicted"/>
<evidence type="ECO:0000313" key="2">
    <source>
        <dbReference type="Proteomes" id="UP000320231"/>
    </source>
</evidence>
<protein>
    <submittedName>
        <fullName evidence="1">Uncharacterized protein</fullName>
    </submittedName>
</protein>
<gene>
    <name evidence="1" type="ORF">HSBAA_65730</name>
</gene>
<organism evidence="1 2">
    <name type="scientific">Vreelandella sulfidaeris</name>
    <dbReference type="NCBI Taxonomy" id="115553"/>
    <lineage>
        <taxon>Bacteria</taxon>
        <taxon>Pseudomonadati</taxon>
        <taxon>Pseudomonadota</taxon>
        <taxon>Gammaproteobacteria</taxon>
        <taxon>Oceanospirillales</taxon>
        <taxon>Halomonadaceae</taxon>
        <taxon>Vreelandella</taxon>
    </lineage>
</organism>
<sequence length="70" mass="8140">MSTAFNCAPSLKTSWRHFTPSSQEAIQRQIDSDEESRRVYESYSAFQKLLRPFSDVGEYAYLKNRDNVDA</sequence>
<accession>A0A455UHQ5</accession>
<reference evidence="1 2" key="1">
    <citation type="journal article" date="2019" name="Microbiol. Resour. Announc.">
        <title>Complete Genome Sequence of Halomonas sulfidaeris Strain Esulfide1 Isolated from a Metal Sulfide Rock at a Depth of 2,200 Meters, Obtained Using Nanopore Sequencing.</title>
        <authorList>
            <person name="Saito M."/>
            <person name="Nishigata A."/>
            <person name="Galipon J."/>
            <person name="Arakawa K."/>
        </authorList>
    </citation>
    <scope>NUCLEOTIDE SEQUENCE [LARGE SCALE GENOMIC DNA]</scope>
    <source>
        <strain evidence="1 2">ATCC BAA-803</strain>
    </source>
</reference>
<dbReference type="EMBL" id="AP019514">
    <property type="protein sequence ID" value="BBI65267.1"/>
    <property type="molecule type" value="Genomic_DNA"/>
</dbReference>
<dbReference type="AlphaFoldDB" id="A0A455UHQ5"/>
<name>A0A455UHQ5_9GAMM</name>
<evidence type="ECO:0000313" key="1">
    <source>
        <dbReference type="EMBL" id="BBI65267.1"/>
    </source>
</evidence>
<dbReference type="Proteomes" id="UP000320231">
    <property type="component" value="Chromosome"/>
</dbReference>
<dbReference type="KEGG" id="hsr:HSBAA_65730"/>